<evidence type="ECO:0000256" key="10">
    <source>
        <dbReference type="SAM" id="MobiDB-lite"/>
    </source>
</evidence>
<feature type="compositionally biased region" description="Basic and acidic residues" evidence="10">
    <location>
        <begin position="420"/>
        <end position="429"/>
    </location>
</feature>
<feature type="repeat" description="WD" evidence="9">
    <location>
        <begin position="118"/>
        <end position="159"/>
    </location>
</feature>
<keyword evidence="5" id="KW-0227">DNA damage</keyword>
<dbReference type="GO" id="GO:0006334">
    <property type="term" value="P:nucleosome assembly"/>
    <property type="evidence" value="ECO:0007669"/>
    <property type="project" value="TreeGrafter"/>
</dbReference>
<dbReference type="EMBL" id="NAJN01000036">
    <property type="protein sequence ID" value="TKA81058.1"/>
    <property type="molecule type" value="Genomic_DNA"/>
</dbReference>
<keyword evidence="3 9" id="KW-0853">WD repeat</keyword>
<evidence type="ECO:0000256" key="9">
    <source>
        <dbReference type="PROSITE-ProRule" id="PRU00221"/>
    </source>
</evidence>
<dbReference type="STRING" id="331657.A0A4U0XYJ1"/>
<feature type="region of interest" description="Disordered" evidence="10">
    <location>
        <begin position="239"/>
        <end position="297"/>
    </location>
</feature>
<evidence type="ECO:0000256" key="7">
    <source>
        <dbReference type="ARBA" id="ARBA00023204"/>
    </source>
</evidence>
<dbReference type="InterPro" id="IPR036322">
    <property type="entry name" value="WD40_repeat_dom_sf"/>
</dbReference>
<keyword evidence="13" id="KW-1185">Reference proteome</keyword>
<keyword evidence="4" id="KW-0677">Repeat</keyword>
<dbReference type="GO" id="GO:0006281">
    <property type="term" value="P:DNA repair"/>
    <property type="evidence" value="ECO:0007669"/>
    <property type="project" value="UniProtKB-KW"/>
</dbReference>
<dbReference type="SUPFAM" id="SSF50978">
    <property type="entry name" value="WD40 repeat-like"/>
    <property type="match status" value="1"/>
</dbReference>
<proteinExistence type="inferred from homology"/>
<dbReference type="Gene3D" id="2.130.10.10">
    <property type="entry name" value="YVTN repeat-like/Quinoprotein amine dehydrogenase"/>
    <property type="match status" value="1"/>
</dbReference>
<feature type="compositionally biased region" description="Pro residues" evidence="10">
    <location>
        <begin position="450"/>
        <end position="461"/>
    </location>
</feature>
<dbReference type="PROSITE" id="PS50082">
    <property type="entry name" value="WD_REPEATS_2"/>
    <property type="match status" value="4"/>
</dbReference>
<comment type="caution">
    <text evidence="12">The sequence shown here is derived from an EMBL/GenBank/DDBJ whole genome shotgun (WGS) entry which is preliminary data.</text>
</comment>
<evidence type="ECO:0000259" key="11">
    <source>
        <dbReference type="Pfam" id="PF24105"/>
    </source>
</evidence>
<evidence type="ECO:0000256" key="8">
    <source>
        <dbReference type="ARBA" id="ARBA00023242"/>
    </source>
</evidence>
<dbReference type="GO" id="GO:0005634">
    <property type="term" value="C:nucleus"/>
    <property type="evidence" value="ECO:0007669"/>
    <property type="project" value="UniProtKB-SubCell"/>
</dbReference>
<dbReference type="PANTHER" id="PTHR15271">
    <property type="entry name" value="CHROMATIN ASSEMBLY FACTOR 1 SUBUNIT B"/>
    <property type="match status" value="1"/>
</dbReference>
<reference evidence="12 13" key="1">
    <citation type="submission" date="2017-03" db="EMBL/GenBank/DDBJ databases">
        <title>Genomes of endolithic fungi from Antarctica.</title>
        <authorList>
            <person name="Coleine C."/>
            <person name="Masonjones S."/>
            <person name="Stajich J.E."/>
        </authorList>
    </citation>
    <scope>NUCLEOTIDE SEQUENCE [LARGE SCALE GENOMIC DNA]</scope>
    <source>
        <strain evidence="12 13">CCFEE 5187</strain>
    </source>
</reference>
<evidence type="ECO:0000256" key="5">
    <source>
        <dbReference type="ARBA" id="ARBA00022763"/>
    </source>
</evidence>
<dbReference type="GO" id="GO:0033186">
    <property type="term" value="C:CAF-1 complex"/>
    <property type="evidence" value="ECO:0007669"/>
    <property type="project" value="TreeGrafter"/>
</dbReference>
<feature type="compositionally biased region" description="Low complexity" evidence="10">
    <location>
        <begin position="245"/>
        <end position="256"/>
    </location>
</feature>
<feature type="domain" description="CAF1B/HIR1 beta-propeller" evidence="11">
    <location>
        <begin position="315"/>
        <end position="531"/>
    </location>
</feature>
<feature type="repeat" description="WD" evidence="9">
    <location>
        <begin position="10"/>
        <end position="52"/>
    </location>
</feature>
<evidence type="ECO:0000256" key="2">
    <source>
        <dbReference type="ARBA" id="ARBA00007306"/>
    </source>
</evidence>
<gene>
    <name evidence="12" type="ORF">B0A49_00678</name>
</gene>
<feature type="compositionally biased region" description="Low complexity" evidence="10">
    <location>
        <begin position="272"/>
        <end position="297"/>
    </location>
</feature>
<comment type="subcellular location">
    <subcellularLocation>
        <location evidence="1">Nucleus</location>
    </subcellularLocation>
</comment>
<evidence type="ECO:0000313" key="13">
    <source>
        <dbReference type="Proteomes" id="UP000308768"/>
    </source>
</evidence>
<keyword evidence="6" id="KW-0156">Chromatin regulator</keyword>
<accession>A0A4U0XYJ1</accession>
<dbReference type="InterPro" id="IPR001680">
    <property type="entry name" value="WD40_rpt"/>
</dbReference>
<feature type="repeat" description="WD" evidence="9">
    <location>
        <begin position="59"/>
        <end position="90"/>
    </location>
</feature>
<evidence type="ECO:0000256" key="6">
    <source>
        <dbReference type="ARBA" id="ARBA00022853"/>
    </source>
</evidence>
<dbReference type="PROSITE" id="PS50294">
    <property type="entry name" value="WD_REPEATS_REGION"/>
    <property type="match status" value="2"/>
</dbReference>
<evidence type="ECO:0000256" key="4">
    <source>
        <dbReference type="ARBA" id="ARBA00022737"/>
    </source>
</evidence>
<dbReference type="OrthoDB" id="71227at2759"/>
<dbReference type="InterPro" id="IPR045145">
    <property type="entry name" value="PTHR15271"/>
</dbReference>
<dbReference type="InterPro" id="IPR055410">
    <property type="entry name" value="Beta-prop_CAF1B_HIR1"/>
</dbReference>
<dbReference type="InterPro" id="IPR015943">
    <property type="entry name" value="WD40/YVTN_repeat-like_dom_sf"/>
</dbReference>
<keyword evidence="8" id="KW-0539">Nucleus</keyword>
<organism evidence="12 13">
    <name type="scientific">Cryomyces minteri</name>
    <dbReference type="NCBI Taxonomy" id="331657"/>
    <lineage>
        <taxon>Eukaryota</taxon>
        <taxon>Fungi</taxon>
        <taxon>Dikarya</taxon>
        <taxon>Ascomycota</taxon>
        <taxon>Pezizomycotina</taxon>
        <taxon>Dothideomycetes</taxon>
        <taxon>Dothideomycetes incertae sedis</taxon>
        <taxon>Cryomyces</taxon>
    </lineage>
</organism>
<feature type="region of interest" description="Disordered" evidence="10">
    <location>
        <begin position="420"/>
        <end position="484"/>
    </location>
</feature>
<dbReference type="Proteomes" id="UP000308768">
    <property type="component" value="Unassembled WGS sequence"/>
</dbReference>
<dbReference type="AlphaFoldDB" id="A0A4U0XYJ1"/>
<name>A0A4U0XYJ1_9PEZI</name>
<evidence type="ECO:0000256" key="1">
    <source>
        <dbReference type="ARBA" id="ARBA00004123"/>
    </source>
</evidence>
<feature type="repeat" description="WD" evidence="9">
    <location>
        <begin position="160"/>
        <end position="201"/>
    </location>
</feature>
<dbReference type="Pfam" id="PF24105">
    <property type="entry name" value="Beta-prop_CAF1B_HIR1"/>
    <property type="match status" value="2"/>
</dbReference>
<sequence length="531" mass="57458">MKAAPLLVSWHDSNSPIWSAQFDPHGKGRLATAGGDGNVRLWKIEANGEERRVTYLSTLQKHTQPVNVVRWCPRGETLGTAGDDGNVLLWVPSDNQSHPASYGSELEDKETWRVKHMCRSNGTEIYDLAWSPDGVFFITGSMDNVARIYNAQTGQIVRQIAEHTHYVQGVAWDPLNEYIATQSSDRSVHIYSLKTKDGQFTLAQHGKVTKMDLPARRISSSSPAPQEFQGRSHFVGEGSSLAIGSPVPSTPSTPTTLALPMNPPPTSHSRRSSFGSSQSFRRSVSPSPSLPLPAIMPSASPNISGGLGGKTAYANDVTQKNASIYASESMTSFFRRLTFTPDGSLLFTPAGQYKVSQPSAGGAAKTADEVINTVYVYTRAGLNKPPVAFLPGHKKPSVAVKCSPIYYTLRLAAADTKEITVDTRSKEDDMPPLPEPAYPTKGHTSHSSMDPPPLTNAPSPSPSAAASSPRPHDQDQSTGLPAGPPPAFGLQYRMVYAVATYDAVYVYDTQQQKPICVVSNLHYAGFTDLTW</sequence>
<dbReference type="PANTHER" id="PTHR15271:SF4">
    <property type="entry name" value="CHROMATIN ASSEMBLY FACTOR 1 SUBUNIT B"/>
    <property type="match status" value="1"/>
</dbReference>
<dbReference type="FunFam" id="2.130.10.10:FF:000461">
    <property type="entry name" value="Chromatin assembly factor 1 subunit B"/>
    <property type="match status" value="1"/>
</dbReference>
<evidence type="ECO:0000256" key="3">
    <source>
        <dbReference type="ARBA" id="ARBA00022574"/>
    </source>
</evidence>
<comment type="similarity">
    <text evidence="2">Belongs to the WD repeat HIR1 family.</text>
</comment>
<protein>
    <recommendedName>
        <fullName evidence="11">CAF1B/HIR1 beta-propeller domain-containing protein</fullName>
    </recommendedName>
</protein>
<keyword evidence="7" id="KW-0234">DNA repair</keyword>
<dbReference type="GO" id="GO:0006335">
    <property type="term" value="P:DNA replication-dependent chromatin assembly"/>
    <property type="evidence" value="ECO:0007669"/>
    <property type="project" value="InterPro"/>
</dbReference>
<evidence type="ECO:0000313" key="12">
    <source>
        <dbReference type="EMBL" id="TKA81058.1"/>
    </source>
</evidence>
<feature type="domain" description="CAF1B/HIR1 beta-propeller" evidence="11">
    <location>
        <begin position="7"/>
        <end position="199"/>
    </location>
</feature>
<dbReference type="SMART" id="SM00320">
    <property type="entry name" value="WD40"/>
    <property type="match status" value="4"/>
</dbReference>